<proteinExistence type="predicted"/>
<keyword evidence="6" id="KW-0418">Kinase</keyword>
<dbReference type="EC" id="2.7.13.3" evidence="2"/>
<accession>A0A1I4V7B3</accession>
<dbReference type="Gene3D" id="1.10.287.130">
    <property type="match status" value="1"/>
</dbReference>
<dbReference type="Pfam" id="PF02518">
    <property type="entry name" value="HATPase_c"/>
    <property type="match status" value="1"/>
</dbReference>
<evidence type="ECO:0000313" key="7">
    <source>
        <dbReference type="Proteomes" id="UP000242869"/>
    </source>
</evidence>
<evidence type="ECO:0000256" key="3">
    <source>
        <dbReference type="ARBA" id="ARBA00022553"/>
    </source>
</evidence>
<dbReference type="SUPFAM" id="SSF55874">
    <property type="entry name" value="ATPase domain of HSP90 chaperone/DNA topoisomerase II/histidine kinase"/>
    <property type="match status" value="1"/>
</dbReference>
<dbReference type="SMART" id="SM00387">
    <property type="entry name" value="HATPase_c"/>
    <property type="match status" value="1"/>
</dbReference>
<dbReference type="InterPro" id="IPR036097">
    <property type="entry name" value="HisK_dim/P_sf"/>
</dbReference>
<evidence type="ECO:0000256" key="1">
    <source>
        <dbReference type="ARBA" id="ARBA00000085"/>
    </source>
</evidence>
<evidence type="ECO:0000259" key="5">
    <source>
        <dbReference type="PROSITE" id="PS50109"/>
    </source>
</evidence>
<organism evidence="6 7">
    <name type="scientific">Formivibrio citricus</name>
    <dbReference type="NCBI Taxonomy" id="83765"/>
    <lineage>
        <taxon>Bacteria</taxon>
        <taxon>Pseudomonadati</taxon>
        <taxon>Pseudomonadota</taxon>
        <taxon>Betaproteobacteria</taxon>
        <taxon>Neisseriales</taxon>
        <taxon>Chitinibacteraceae</taxon>
        <taxon>Formivibrio</taxon>
    </lineage>
</organism>
<dbReference type="EMBL" id="FOVE01000001">
    <property type="protein sequence ID" value="SFM97064.1"/>
    <property type="molecule type" value="Genomic_DNA"/>
</dbReference>
<dbReference type="PRINTS" id="PR00344">
    <property type="entry name" value="BCTRLSENSOR"/>
</dbReference>
<evidence type="ECO:0000256" key="4">
    <source>
        <dbReference type="SAM" id="Coils"/>
    </source>
</evidence>
<protein>
    <recommendedName>
        <fullName evidence="2">histidine kinase</fullName>
        <ecNumber evidence="2">2.7.13.3</ecNumber>
    </recommendedName>
</protein>
<dbReference type="SUPFAM" id="SSF47384">
    <property type="entry name" value="Homodimeric domain of signal transducing histidine kinase"/>
    <property type="match status" value="1"/>
</dbReference>
<evidence type="ECO:0000256" key="2">
    <source>
        <dbReference type="ARBA" id="ARBA00012438"/>
    </source>
</evidence>
<dbReference type="InterPro" id="IPR003594">
    <property type="entry name" value="HATPase_dom"/>
</dbReference>
<dbReference type="InterPro" id="IPR004358">
    <property type="entry name" value="Sig_transdc_His_kin-like_C"/>
</dbReference>
<dbReference type="InterPro" id="IPR005467">
    <property type="entry name" value="His_kinase_dom"/>
</dbReference>
<dbReference type="CDD" id="cd00082">
    <property type="entry name" value="HisKA"/>
    <property type="match status" value="1"/>
</dbReference>
<dbReference type="Gene3D" id="3.30.565.10">
    <property type="entry name" value="Histidine kinase-like ATPase, C-terminal domain"/>
    <property type="match status" value="1"/>
</dbReference>
<dbReference type="InterPro" id="IPR036890">
    <property type="entry name" value="HATPase_C_sf"/>
</dbReference>
<gene>
    <name evidence="6" type="ORF">SAMN05660284_00155</name>
</gene>
<reference evidence="7" key="1">
    <citation type="submission" date="2016-10" db="EMBL/GenBank/DDBJ databases">
        <authorList>
            <person name="Varghese N."/>
            <person name="Submissions S."/>
        </authorList>
    </citation>
    <scope>NUCLEOTIDE SEQUENCE [LARGE SCALE GENOMIC DNA]</scope>
    <source>
        <strain evidence="7">DSM 6150</strain>
    </source>
</reference>
<dbReference type="PROSITE" id="PS50109">
    <property type="entry name" value="HIS_KIN"/>
    <property type="match status" value="1"/>
</dbReference>
<sequence>MNSIRRRLNVFFVVVITLLLGISGAYSYWRTQAELAEDLTQTGKSLRSRLETSLPSPLWNFDDYQLDRILDSEMISPKIQQIVIENNGRMVAGRVSSGIGRVERLTKQPSRYGDEIEFDVFYQDNPQRSIGKVLVRLSSAPMEQQLQKQVISKVAEIVILDIILVLALSRSLTLLLVRPLKQLHDMLQRAADQTDAGISDAALRLPASQFIEFSDVTSGYNRIARRLLDDLRKRKETEDAMREAKESAEKALQQLKETQNSLVQAEKMASLGGLVAGIAHEINTPVGVILTSASVLSEDSRSFQKNIESGTIKKSDLLRYTETAVQSSALIQTNAERAAALIQSFKRVAVDQTSEARRAYDLKEYIEEVILSLRPTLRHSALTVDVDCPEDIKIDGYPGALSQIITNMVTNTIAHAFDPGQQGTLCIEAEQDEGVVRMVFSDDGKGIQASHIGRIFDPFFTTRRGAGGSGLGLNIVYNLVTQTLGGTISVSSAPGSGTRFSIIFPSVAPEPVKQPAPSDD</sequence>
<dbReference type="RefSeq" id="WP_091189737.1">
    <property type="nucleotide sequence ID" value="NZ_FOVE01000001.1"/>
</dbReference>
<dbReference type="OrthoDB" id="9812260at2"/>
<dbReference type="GO" id="GO:0000155">
    <property type="term" value="F:phosphorelay sensor kinase activity"/>
    <property type="evidence" value="ECO:0007669"/>
    <property type="project" value="InterPro"/>
</dbReference>
<feature type="domain" description="Histidine kinase" evidence="5">
    <location>
        <begin position="277"/>
        <end position="508"/>
    </location>
</feature>
<keyword evidence="7" id="KW-1185">Reference proteome</keyword>
<dbReference type="AlphaFoldDB" id="A0A1I4V7B3"/>
<dbReference type="PANTHER" id="PTHR43065">
    <property type="entry name" value="SENSOR HISTIDINE KINASE"/>
    <property type="match status" value="1"/>
</dbReference>
<name>A0A1I4V7B3_9NEIS</name>
<dbReference type="Proteomes" id="UP000242869">
    <property type="component" value="Unassembled WGS sequence"/>
</dbReference>
<feature type="coiled-coil region" evidence="4">
    <location>
        <begin position="234"/>
        <end position="268"/>
    </location>
</feature>
<keyword evidence="3" id="KW-0597">Phosphoprotein</keyword>
<dbReference type="InterPro" id="IPR003661">
    <property type="entry name" value="HisK_dim/P_dom"/>
</dbReference>
<evidence type="ECO:0000313" key="6">
    <source>
        <dbReference type="EMBL" id="SFM97064.1"/>
    </source>
</evidence>
<keyword evidence="4" id="KW-0175">Coiled coil</keyword>
<keyword evidence="6" id="KW-0808">Transferase</keyword>
<dbReference type="PANTHER" id="PTHR43065:SF47">
    <property type="match status" value="1"/>
</dbReference>
<comment type="catalytic activity">
    <reaction evidence="1">
        <text>ATP + protein L-histidine = ADP + protein N-phospho-L-histidine.</text>
        <dbReference type="EC" id="2.7.13.3"/>
    </reaction>
</comment>
<dbReference type="STRING" id="83765.SAMN05660284_00155"/>